<dbReference type="EMBL" id="KZ819713">
    <property type="protein sequence ID" value="PWN53694.1"/>
    <property type="molecule type" value="Genomic_DNA"/>
</dbReference>
<sequence>MTDAYTNEILTQKVDQIVSKLVNQPLPPIQPPPKVPTTSAEVASLIDHTLLAPASTLQEVRNVCSEAKKYKACTVCVNSSMIPIVSEELKGSGVHPISVVGFPFGSANTEGKVREAQVAVEQGAKEIDMVNEADISFHFLPLCCFPLVDFLFHLPLPLPLTHTYRKWNKKKVQNIGLLKSGRYLEVYNDVLEVSKACGQATLKVIIETSLLTAQEIIASSYLSCLALQGDGFIKTSTGYGGGGAKADDIRVMYEVCQLVSKELSLPGGRATKVKASGGIRSLATVREMVQNGAQRVGASGTSKIISEVEGGKVEADAGGY</sequence>
<evidence type="ECO:0000313" key="2">
    <source>
        <dbReference type="Proteomes" id="UP000245626"/>
    </source>
</evidence>
<gene>
    <name evidence="1" type="ORF">IE53DRAFT_121667</name>
</gene>
<organism evidence="1 2">
    <name type="scientific">Violaceomyces palustris</name>
    <dbReference type="NCBI Taxonomy" id="1673888"/>
    <lineage>
        <taxon>Eukaryota</taxon>
        <taxon>Fungi</taxon>
        <taxon>Dikarya</taxon>
        <taxon>Basidiomycota</taxon>
        <taxon>Ustilaginomycotina</taxon>
        <taxon>Ustilaginomycetes</taxon>
        <taxon>Violaceomycetales</taxon>
        <taxon>Violaceomycetaceae</taxon>
        <taxon>Violaceomyces</taxon>
    </lineage>
</organism>
<dbReference type="Proteomes" id="UP000245626">
    <property type="component" value="Unassembled WGS sequence"/>
</dbReference>
<keyword evidence="2" id="KW-1185">Reference proteome</keyword>
<name>A0ACD0P6W7_9BASI</name>
<protein>
    <submittedName>
        <fullName evidence="1">Deoxyribose-phosphate aldolase</fullName>
    </submittedName>
</protein>
<reference evidence="1 2" key="1">
    <citation type="journal article" date="2018" name="Mol. Biol. Evol.">
        <title>Broad Genomic Sampling Reveals a Smut Pathogenic Ancestry of the Fungal Clade Ustilaginomycotina.</title>
        <authorList>
            <person name="Kijpornyongpan T."/>
            <person name="Mondo S.J."/>
            <person name="Barry K."/>
            <person name="Sandor L."/>
            <person name="Lee J."/>
            <person name="Lipzen A."/>
            <person name="Pangilinan J."/>
            <person name="LaButti K."/>
            <person name="Hainaut M."/>
            <person name="Henrissat B."/>
            <person name="Grigoriev I.V."/>
            <person name="Spatafora J.W."/>
            <person name="Aime M.C."/>
        </authorList>
    </citation>
    <scope>NUCLEOTIDE SEQUENCE [LARGE SCALE GENOMIC DNA]</scope>
    <source>
        <strain evidence="1 2">SA 807</strain>
    </source>
</reference>
<proteinExistence type="predicted"/>
<evidence type="ECO:0000313" key="1">
    <source>
        <dbReference type="EMBL" id="PWN53694.1"/>
    </source>
</evidence>
<accession>A0ACD0P6W7</accession>